<keyword evidence="2" id="KW-0472">Membrane</keyword>
<dbReference type="Gene3D" id="1.25.10.10">
    <property type="entry name" value="Leucine-rich Repeat Variant"/>
    <property type="match status" value="1"/>
</dbReference>
<feature type="transmembrane region" description="Helical" evidence="2">
    <location>
        <begin position="308"/>
        <end position="325"/>
    </location>
</feature>
<dbReference type="PANTHER" id="PTHR33115:SF43">
    <property type="entry name" value="BLE2 PROTEIN"/>
    <property type="match status" value="1"/>
</dbReference>
<feature type="transmembrane region" description="Helical" evidence="2">
    <location>
        <begin position="451"/>
        <end position="477"/>
    </location>
</feature>
<dbReference type="Proteomes" id="UP001497457">
    <property type="component" value="Chromosome 27b"/>
</dbReference>
<keyword evidence="2" id="KW-1133">Transmembrane helix</keyword>
<gene>
    <name evidence="3" type="ORF">URODEC1_LOCUS69067</name>
</gene>
<dbReference type="AlphaFoldDB" id="A0ABC9BUI3"/>
<reference evidence="3" key="1">
    <citation type="submission" date="2024-10" db="EMBL/GenBank/DDBJ databases">
        <authorList>
            <person name="Ryan C."/>
        </authorList>
    </citation>
    <scope>NUCLEOTIDE SEQUENCE [LARGE SCALE GENOMIC DNA]</scope>
</reference>
<dbReference type="EMBL" id="OZ075137">
    <property type="protein sequence ID" value="CAL5008587.1"/>
    <property type="molecule type" value="Genomic_DNA"/>
</dbReference>
<feature type="transmembrane region" description="Helical" evidence="2">
    <location>
        <begin position="183"/>
        <end position="201"/>
    </location>
</feature>
<feature type="transmembrane region" description="Helical" evidence="2">
    <location>
        <begin position="250"/>
        <end position="270"/>
    </location>
</feature>
<name>A0ABC9BUI3_9POAL</name>
<feature type="transmembrane region" description="Helical" evidence="2">
    <location>
        <begin position="282"/>
        <end position="302"/>
    </location>
</feature>
<evidence type="ECO:0000256" key="1">
    <source>
        <dbReference type="SAM" id="MobiDB-lite"/>
    </source>
</evidence>
<evidence type="ECO:0000313" key="3">
    <source>
        <dbReference type="EMBL" id="CAL5008587.1"/>
    </source>
</evidence>
<feature type="compositionally biased region" description="Basic and acidic residues" evidence="1">
    <location>
        <begin position="30"/>
        <end position="50"/>
    </location>
</feature>
<accession>A0ABC9BUI3</accession>
<feature type="transmembrane region" description="Helical" evidence="2">
    <location>
        <begin position="110"/>
        <end position="126"/>
    </location>
</feature>
<feature type="region of interest" description="Disordered" evidence="1">
    <location>
        <begin position="30"/>
        <end position="53"/>
    </location>
</feature>
<sequence length="1041" mass="116474">MLRRQATMATTAPNGDEVSIAVEITEHADAAAAEPPRESSEVQQSERGEQQQRVISSADMVRGKLKRLNMIVLCIALLEWAGNAIGTLAFLWATVILLGGFSSFLSRKDFWFATVMIFIEGSRVFIRNDASINQWLFGSTSAFRWENFSFPRMSILPPKLWNLIAVIIGIGVSLAPLEFHPQIAAGILKVALLVIISQLLARLRQGWFATVALFLLFVAACCVTVIYIMFKLVPDNTGNWSKDELHYLKLVGLFFGSTYGSAILALLIALRMPRLKFMRKPVPLLCFKVIIALGLACLPFLQVKLASYYRYLSTAVAIVLLILGNQNWAKDYSSSETSERNNSSPDIWGEETLEEQNNSSCGLLLQILETILPILFFWSVMFPLPGISLKISFYMLFSVIAAVLIANLQIPVAFLQVLLSILRLCNLLGHHHHPDYHPLPPDASPNLVPSIVIFFILELCQGSFYIVAVILGLVSFFQRRSLVHELEFQEEWGAKAVNLYHRQAYQSRTERGLFPSERHTPSLISFSIESLGSSSSEVQVVGLRVLDNFLDRWDSESKKELIAEIIYIHKKAVPSLIDMIGSTVERHQGIRLLAAKITDELSGSLKISDYPGMLKLISSLLDVEKRQDSMPNHVSENNEGNDIEHQLFMQRILFYSLGLSILDKLSCDPDNSAEIAKDATNIVMKIIGLISYLTDDENRGESETQHKIIVYDSALKFVRRLAIKGRKIGVKFRRVLSEDPFLLNTLDRIMDLEDSQPELWETVIDIIAKLALDEAARQDIGCTQSIIHKLMHAFLRPDDVNSSSNNDNSLQMTAGEALVNLTIMSTDNCWAILTVEPGHNLIENLTSMLENECYRCVAANLLHNLCANSRDKLVDLGANVHLESALTKVMQIIRADEGKQLEAALCVASQIGHVIPEYFAQMLESETDATAAELVKKLVDTLKSNREPCLEYPRLRRVLVEVLIAIVDLCPRYTNIFREKGVKDALDIVKGTPSRFEKYRVFLDGEGLVAESITMRDVVDKGKRLIHGAAPTPGVQPRDHA</sequence>
<organism evidence="3 4">
    <name type="scientific">Urochloa decumbens</name>
    <dbReference type="NCBI Taxonomy" id="240449"/>
    <lineage>
        <taxon>Eukaryota</taxon>
        <taxon>Viridiplantae</taxon>
        <taxon>Streptophyta</taxon>
        <taxon>Embryophyta</taxon>
        <taxon>Tracheophyta</taxon>
        <taxon>Spermatophyta</taxon>
        <taxon>Magnoliopsida</taxon>
        <taxon>Liliopsida</taxon>
        <taxon>Poales</taxon>
        <taxon>Poaceae</taxon>
        <taxon>PACMAD clade</taxon>
        <taxon>Panicoideae</taxon>
        <taxon>Panicodae</taxon>
        <taxon>Paniceae</taxon>
        <taxon>Melinidinae</taxon>
        <taxon>Urochloa</taxon>
    </lineage>
</organism>
<proteinExistence type="predicted"/>
<keyword evidence="2" id="KW-0812">Transmembrane</keyword>
<evidence type="ECO:0008006" key="5">
    <source>
        <dbReference type="Google" id="ProtNLM"/>
    </source>
</evidence>
<dbReference type="PANTHER" id="PTHR33115">
    <property type="entry name" value="ARM REPEAT SUPERFAMILY PROTEIN"/>
    <property type="match status" value="1"/>
</dbReference>
<feature type="transmembrane region" description="Helical" evidence="2">
    <location>
        <begin position="208"/>
        <end position="230"/>
    </location>
</feature>
<dbReference type="SUPFAM" id="SSF48371">
    <property type="entry name" value="ARM repeat"/>
    <property type="match status" value="1"/>
</dbReference>
<protein>
    <recommendedName>
        <fullName evidence="5">ARM repeat superfamily protein</fullName>
    </recommendedName>
</protein>
<keyword evidence="4" id="KW-1185">Reference proteome</keyword>
<dbReference type="InterPro" id="IPR011989">
    <property type="entry name" value="ARM-like"/>
</dbReference>
<evidence type="ECO:0000256" key="2">
    <source>
        <dbReference type="SAM" id="Phobius"/>
    </source>
</evidence>
<feature type="transmembrane region" description="Helical" evidence="2">
    <location>
        <begin position="363"/>
        <end position="381"/>
    </location>
</feature>
<feature type="transmembrane region" description="Helical" evidence="2">
    <location>
        <begin position="160"/>
        <end position="177"/>
    </location>
</feature>
<dbReference type="InterPro" id="IPR016024">
    <property type="entry name" value="ARM-type_fold"/>
</dbReference>
<feature type="transmembrane region" description="Helical" evidence="2">
    <location>
        <begin position="70"/>
        <end position="98"/>
    </location>
</feature>
<evidence type="ECO:0000313" key="4">
    <source>
        <dbReference type="Proteomes" id="UP001497457"/>
    </source>
</evidence>